<evidence type="ECO:0000313" key="5">
    <source>
        <dbReference type="EMBL" id="QOU22917.1"/>
    </source>
</evidence>
<comment type="similarity">
    <text evidence="1">Belongs to the pseudouridine synthase TruD family.</text>
</comment>
<dbReference type="InterPro" id="IPR011760">
    <property type="entry name" value="PsdUridine_synth_TruD_insert"/>
</dbReference>
<dbReference type="InterPro" id="IPR042214">
    <property type="entry name" value="TruD_catalytic"/>
</dbReference>
<dbReference type="Pfam" id="PF01142">
    <property type="entry name" value="TruD"/>
    <property type="match status" value="1"/>
</dbReference>
<feature type="domain" description="TRUD" evidence="4">
    <location>
        <begin position="347"/>
        <end position="584"/>
    </location>
</feature>
<proteinExistence type="inferred from homology"/>
<dbReference type="GeneID" id="64575029"/>
<dbReference type="Gene3D" id="3.30.2350.20">
    <property type="entry name" value="TruD, catalytic domain"/>
    <property type="match status" value="2"/>
</dbReference>
<evidence type="ECO:0000256" key="3">
    <source>
        <dbReference type="SAM" id="MobiDB-lite"/>
    </source>
</evidence>
<feature type="compositionally biased region" description="Basic and acidic residues" evidence="3">
    <location>
        <begin position="25"/>
        <end position="41"/>
    </location>
</feature>
<protein>
    <recommendedName>
        <fullName evidence="4">TRUD domain-containing protein</fullName>
    </recommendedName>
</protein>
<keyword evidence="2" id="KW-0413">Isomerase</keyword>
<dbReference type="SUPFAM" id="SSF55120">
    <property type="entry name" value="Pseudouridine synthase"/>
    <property type="match status" value="1"/>
</dbReference>
<feature type="region of interest" description="Disordered" evidence="3">
    <location>
        <begin position="1"/>
        <end position="41"/>
    </location>
</feature>
<dbReference type="GO" id="GO:0009982">
    <property type="term" value="F:pseudouridine synthase activity"/>
    <property type="evidence" value="ECO:0007669"/>
    <property type="project" value="InterPro"/>
</dbReference>
<evidence type="ECO:0000259" key="4">
    <source>
        <dbReference type="PROSITE" id="PS50984"/>
    </source>
</evidence>
<evidence type="ECO:0000256" key="1">
    <source>
        <dbReference type="ARBA" id="ARBA00007953"/>
    </source>
</evidence>
<reference evidence="5" key="2">
    <citation type="journal article" name="BMC Genomics">
        <title>New genome assemblies reveal patterns of domestication and adaptation across Brettanomyces (Dekkera) species.</title>
        <authorList>
            <person name="Roach M.J."/>
            <person name="Borneman A.R."/>
        </authorList>
    </citation>
    <scope>NUCLEOTIDE SEQUENCE</scope>
    <source>
        <strain evidence="5">UCD 2041</strain>
    </source>
</reference>
<evidence type="ECO:0000256" key="2">
    <source>
        <dbReference type="ARBA" id="ARBA00023235"/>
    </source>
</evidence>
<dbReference type="GO" id="GO:0003723">
    <property type="term" value="F:RNA binding"/>
    <property type="evidence" value="ECO:0007669"/>
    <property type="project" value="InterPro"/>
</dbReference>
<dbReference type="InterPro" id="IPR001656">
    <property type="entry name" value="PsdUridine_synth_TruD"/>
</dbReference>
<dbReference type="Proteomes" id="UP000663131">
    <property type="component" value="Chromosome 9"/>
</dbReference>
<dbReference type="RefSeq" id="XP_041139410.1">
    <property type="nucleotide sequence ID" value="XM_041281619.1"/>
</dbReference>
<dbReference type="CDD" id="cd02576">
    <property type="entry name" value="PseudoU_synth_ScPUS7"/>
    <property type="match status" value="1"/>
</dbReference>
<reference evidence="5" key="1">
    <citation type="submission" date="2020-10" db="EMBL/GenBank/DDBJ databases">
        <authorList>
            <person name="Palmer J.M."/>
        </authorList>
    </citation>
    <scope>NUCLEOTIDE SEQUENCE</scope>
    <source>
        <strain evidence="5">UCD 2041</strain>
    </source>
</reference>
<dbReference type="PANTHER" id="PTHR13326">
    <property type="entry name" value="TRNA PSEUDOURIDINE SYNTHASE D"/>
    <property type="match status" value="1"/>
</dbReference>
<dbReference type="GO" id="GO:0001522">
    <property type="term" value="P:pseudouridine synthesis"/>
    <property type="evidence" value="ECO:0007669"/>
    <property type="project" value="InterPro"/>
</dbReference>
<dbReference type="NCBIfam" id="TIGR00094">
    <property type="entry name" value="tRNA_TruD_broad"/>
    <property type="match status" value="1"/>
</dbReference>
<feature type="compositionally biased region" description="Basic and acidic residues" evidence="3">
    <location>
        <begin position="1"/>
        <end position="12"/>
    </location>
</feature>
<name>A0A871R8A9_DEKBR</name>
<organism evidence="5 6">
    <name type="scientific">Dekkera bruxellensis</name>
    <name type="common">Brettanomyces custersii</name>
    <dbReference type="NCBI Taxonomy" id="5007"/>
    <lineage>
        <taxon>Eukaryota</taxon>
        <taxon>Fungi</taxon>
        <taxon>Dikarya</taxon>
        <taxon>Ascomycota</taxon>
        <taxon>Saccharomycotina</taxon>
        <taxon>Pichiomycetes</taxon>
        <taxon>Pichiales</taxon>
        <taxon>Pichiaceae</taxon>
        <taxon>Brettanomyces</taxon>
    </lineage>
</organism>
<dbReference type="KEGG" id="bbrx:BRETT_003105"/>
<dbReference type="GO" id="GO:0005634">
    <property type="term" value="C:nucleus"/>
    <property type="evidence" value="ECO:0007669"/>
    <property type="project" value="TreeGrafter"/>
</dbReference>
<dbReference type="PROSITE" id="PS50984">
    <property type="entry name" value="TRUD"/>
    <property type="match status" value="1"/>
</dbReference>
<sequence>MSDLDKPKKRNSETIVSGPSKKRSRTDSCEKKEPYKPKSGIRETDVGITDFVFKGDQKRIKGVLKQRYTDFQVFEITRKGEVLHLNDLGFEPIRKKQRKENEDKERLVNDNKAKSCDNNKKSLQVAPEDKEELVKLIGEDDARKLISLVGSKAKMQTKLSFPDKETRTRVHKLIRKAFDGIFETATTEDDKINIGKDSFRWKSRRNNNDSEKATEPKLKHNLGPRKAFLQFNMYKENKETMEVAGILSRILKIPVKYVRYAGTKDRRGVTVQRASLENVSIERANSLNNILRNCRIGCFEYSDTPINLAALSGNEFLITIRDAEPADSSSTLEEAAKPILDSLRDNGFINYFGMQRFGTFSVSTHLVGKEILNGRWKNAAELILSEQEVVVPSSKDSRRIWAQTKDAALSLKKMPRKCSAEFSILSRLSHTKKEEDGEYSSGSYFNAIMGIPRNLRIMYGHAYQSYVWNCVTSCRIKLFGLKVVPGDVVLITRSVEDDDGAEDVKQRHTTETHVVTKEDINDGKYTIYDIVLPTPGYSVQYPENRDLKNAYIDIMKKDGLDPFNMSRRVREFSLPGSYRHIVAKVSGLTYTIRRYNTFTDELVKTDLELLEMRKVAQLRGEPESVIPRINQGFPDGAKEALIVDELCIKVTDQLNPPFFRAKIRGLCKYVSKATPSSVRKILGRTLPQSIIDDWDFLNIDLSFFRSVYQNAPEVMEYRAKYKSTGNWEHDVTKMEQLILGSNGLLAKRFIMGGNSAILLCNRNIFRVMIMEKPLLIMDRTSRICCYPDSSIGFRDKYGHTKVGCTAVGIPKDESSENVMNFGYYDTRTNGALKKEK</sequence>
<accession>A0A871R8A9</accession>
<dbReference type="EMBL" id="CP063137">
    <property type="protein sequence ID" value="QOU22917.1"/>
    <property type="molecule type" value="Genomic_DNA"/>
</dbReference>
<dbReference type="InterPro" id="IPR020103">
    <property type="entry name" value="PsdUridine_synth_cat_dom_sf"/>
</dbReference>
<dbReference type="AlphaFoldDB" id="A0A871R8A9"/>
<dbReference type="PANTHER" id="PTHR13326:SF21">
    <property type="entry name" value="PSEUDOURIDYLATE SYNTHASE PUS7L"/>
    <property type="match status" value="1"/>
</dbReference>
<dbReference type="OrthoDB" id="447290at2759"/>
<feature type="compositionally biased region" description="Basic and acidic residues" evidence="3">
    <location>
        <begin position="99"/>
        <end position="118"/>
    </location>
</feature>
<gene>
    <name evidence="5" type="ORF">BRETT_003105</name>
</gene>
<feature type="region of interest" description="Disordered" evidence="3">
    <location>
        <begin position="97"/>
        <end position="118"/>
    </location>
</feature>
<evidence type="ECO:0000313" key="6">
    <source>
        <dbReference type="Proteomes" id="UP000663131"/>
    </source>
</evidence>